<evidence type="ECO:0000256" key="2">
    <source>
        <dbReference type="ARBA" id="ARBA00011322"/>
    </source>
</evidence>
<dbReference type="InterPro" id="IPR013496">
    <property type="entry name" value="CHP02680"/>
</dbReference>
<keyword evidence="6" id="KW-1185">Reference proteome</keyword>
<evidence type="ECO:0000256" key="3">
    <source>
        <dbReference type="ARBA" id="ARBA00013368"/>
    </source>
</evidence>
<feature type="coiled-coil region" evidence="4">
    <location>
        <begin position="742"/>
        <end position="916"/>
    </location>
</feature>
<accession>A0ABM7NPU4</accession>
<dbReference type="Gene3D" id="3.40.50.300">
    <property type="entry name" value="P-loop containing nucleotide triphosphate hydrolases"/>
    <property type="match status" value="2"/>
</dbReference>
<feature type="coiled-coil region" evidence="4">
    <location>
        <begin position="943"/>
        <end position="988"/>
    </location>
</feature>
<dbReference type="PANTHER" id="PTHR32114">
    <property type="entry name" value="ABC TRANSPORTER ABCH.3"/>
    <property type="match status" value="1"/>
</dbReference>
<sequence>MTMSKENRWVLSRAGVFNYWYYDEEYFDFYDGRMLIRGPNASGKSVTMQSFITLLLDGNYHPSRLDSFGSNARKLEDYVLGDQGPGQKNEAIAYLFLEFKKQNVFVSVGMGIRAKRGTSPDTWYFVLTDGRRFGVDIFFYEKIGDQKIPLTKKKFENLIGDGGKVFTSRKDYMEEVNKILFGFENIEDFENLIDLIVRIRTPKLSRDIKPDTVCRMLQESLPALSESDLRSLSDSIENMDKIQTELKNLEIIKDVLEKLKKVYDEYNKLLLAQCILSVLEKSKEYLSLKKELEKAQTEVEKNREEKLKIEEKIEELKKEQESLTLRLESIKESDIFKLQKELLNIKEELRELEEQKNKKISQINSASQKLEKERQQLIALEEELEKYKRKIKDSVKEGKLLIESIGFQRFLETLDMYLLEQGSLDILKDELSSFLSQVEIALKNYEKLSEIKKDLDGFYKELDMNRAEAQKVEEEIQNLLLQLEEVKNSLKNAISIYFEQNEVFKALDEQRTAIFQAINSCERKGDYGRIYSILDDIYNFHYLAISDTIRRLEFEIETLNGQIKAKKEEIEKIKSQKDDEIILSPQQKKVRDRLLQKGVPFIPFYMAVDFKDGVDEKKKAIIEDALNCLGILNALIVPEKHKDILSDLMDDEKEIILISKPAYFSHLLNQFLEVADFDGPIELKQEVAAVIDSIFATEKDDGIYISEDGRFGSSILKGRTTTCENAKFIGIENRRRYRQMLISQLEDEVQKLSVELDNKKQERNAQKNLVEKLKNERNSFPSLVDLDTAFEMIEEREDRKSKLQKEIEFLEKKIRELLGRENSSQHEISVIATKLSITATKDNFLKLSQEAQKLKSVLVNLENEVEKEKLVSRTLDLRKDQILQIEENIQNLSFDLQVLKTRLEGLELKKIEIEKRLSSDDAHKLFEEQQKAIERLDSIPKEIESFNKNLQEIVAKISRHEALIETKASQLEKAKIEYTNSLEVLKIELSFGFVWKEENIEDESKLLEFAKEKSSFANEFKSKDLNQVFERLISAHYEAQVQIAEFGANLYLKEDEKTGYARYFWTAKKDGRLLSLYEFLERIDFEIIEKKNLITQQERELFEEVLIKDIGRRISSKIMLAQDWVKRMNELMDGMDLSGNLKFRLSWEQKKQELEDELSTAELIGLMSKDLSIATDEDKQKVVRHFRARIERAKRLQDSPDSFRSLYEIMKEILDYRQWFEFRLYYQRGTENRRELTNNAYDKFSGGEKALSIYVPLLAALCAKYQSAASFAPRIIALDEAFAGVDENNIEKMFDLIESLEFDYIMNSQILWGDYKTVPGLCIYELISDRNKGCVLKVKYIWNGYKKVLVEI</sequence>
<gene>
    <name evidence="5" type="ORF">CaldiYA01_21410</name>
</gene>
<proteinExistence type="inferred from homology"/>
<keyword evidence="4" id="KW-0175">Coiled coil</keyword>
<feature type="coiled-coil region" evidence="4">
    <location>
        <begin position="549"/>
        <end position="576"/>
    </location>
</feature>
<dbReference type="EMBL" id="AP024480">
    <property type="protein sequence ID" value="BCS82181.1"/>
    <property type="molecule type" value="Genomic_DNA"/>
</dbReference>
<evidence type="ECO:0000313" key="6">
    <source>
        <dbReference type="Proteomes" id="UP000663623"/>
    </source>
</evidence>
<comment type="subunit">
    <text evidence="2">Heterodimer of SbcC and SbcD.</text>
</comment>
<evidence type="ECO:0000256" key="4">
    <source>
        <dbReference type="SAM" id="Coils"/>
    </source>
</evidence>
<name>A0ABM7NPU4_9FIRM</name>
<organism evidence="5 6">
    <name type="scientific">Caldicellulosiruptor diazotrophicus</name>
    <dbReference type="NCBI Taxonomy" id="2806205"/>
    <lineage>
        <taxon>Bacteria</taxon>
        <taxon>Bacillati</taxon>
        <taxon>Bacillota</taxon>
        <taxon>Bacillota incertae sedis</taxon>
        <taxon>Caldicellulosiruptorales</taxon>
        <taxon>Caldicellulosiruptoraceae</taxon>
        <taxon>Caldicellulosiruptor</taxon>
    </lineage>
</organism>
<feature type="coiled-coil region" evidence="4">
    <location>
        <begin position="232"/>
        <end position="397"/>
    </location>
</feature>
<dbReference type="InterPro" id="IPR027417">
    <property type="entry name" value="P-loop_NTPase"/>
</dbReference>
<evidence type="ECO:0000256" key="1">
    <source>
        <dbReference type="ARBA" id="ARBA00006930"/>
    </source>
</evidence>
<dbReference type="Proteomes" id="UP000663623">
    <property type="component" value="Chromosome"/>
</dbReference>
<dbReference type="PANTHER" id="PTHR32114:SF2">
    <property type="entry name" value="ABC TRANSPORTER ABCH.3"/>
    <property type="match status" value="1"/>
</dbReference>
<feature type="coiled-coil region" evidence="4">
    <location>
        <begin position="459"/>
        <end position="496"/>
    </location>
</feature>
<protein>
    <recommendedName>
        <fullName evidence="3">Nuclease SbcCD subunit C</fullName>
    </recommendedName>
</protein>
<dbReference type="Pfam" id="PF13558">
    <property type="entry name" value="SbcC_Walker_B"/>
    <property type="match status" value="1"/>
</dbReference>
<evidence type="ECO:0000313" key="5">
    <source>
        <dbReference type="EMBL" id="BCS82181.1"/>
    </source>
</evidence>
<dbReference type="NCBIfam" id="TIGR02680">
    <property type="entry name" value="TIGR02680 family protein"/>
    <property type="match status" value="1"/>
</dbReference>
<reference evidence="5 6" key="1">
    <citation type="submission" date="2021-02" db="EMBL/GenBank/DDBJ databases">
        <title>Nitrogen-fixing ability and nitrogen fixation related genes of thermophilic fermentative bacteria in the genus Caldicellulosiruptor.</title>
        <authorList>
            <person name="Chen Y."/>
            <person name="Nishihara A."/>
            <person name="Haruta S."/>
        </authorList>
    </citation>
    <scope>NUCLEOTIDE SEQUENCE [LARGE SCALE GENOMIC DNA]</scope>
    <source>
        <strain evidence="5 6">YA01</strain>
    </source>
</reference>
<dbReference type="SUPFAM" id="SSF52540">
    <property type="entry name" value="P-loop containing nucleoside triphosphate hydrolases"/>
    <property type="match status" value="1"/>
</dbReference>
<comment type="similarity">
    <text evidence="1">Belongs to the SMC family. SbcC subfamily.</text>
</comment>